<keyword evidence="5" id="KW-0762">Sugar transport</keyword>
<dbReference type="InterPro" id="IPR051562">
    <property type="entry name" value="Ascorbate-PTS_EIIC"/>
</dbReference>
<feature type="transmembrane region" description="Helical" evidence="14">
    <location>
        <begin position="147"/>
        <end position="169"/>
    </location>
</feature>
<feature type="transmembrane region" description="Helical" evidence="14">
    <location>
        <begin position="345"/>
        <end position="364"/>
    </location>
</feature>
<evidence type="ECO:0000256" key="9">
    <source>
        <dbReference type="ARBA" id="ARBA00023136"/>
    </source>
</evidence>
<dbReference type="AlphaFoldDB" id="A0AAW5JSI4"/>
<evidence type="ECO:0000256" key="14">
    <source>
        <dbReference type="SAM" id="Phobius"/>
    </source>
</evidence>
<dbReference type="GO" id="GO:0005886">
    <property type="term" value="C:plasma membrane"/>
    <property type="evidence" value="ECO:0007669"/>
    <property type="project" value="UniProtKB-SubCell"/>
</dbReference>
<evidence type="ECO:0000256" key="13">
    <source>
        <dbReference type="ARBA" id="ARBA00042859"/>
    </source>
</evidence>
<evidence type="ECO:0000256" key="8">
    <source>
        <dbReference type="ARBA" id="ARBA00022989"/>
    </source>
</evidence>
<dbReference type="InterPro" id="IPR004703">
    <property type="entry name" value="PTS_sugar-sp_permease"/>
</dbReference>
<evidence type="ECO:0000256" key="12">
    <source>
        <dbReference type="ARBA" id="ARBA00039702"/>
    </source>
</evidence>
<comment type="caution">
    <text evidence="15">The sequence shown here is derived from an EMBL/GenBank/DDBJ whole genome shotgun (WGS) entry which is preliminary data.</text>
</comment>
<dbReference type="PANTHER" id="PTHR33843:SF4">
    <property type="entry name" value="ASCORBATE-SPECIFIC PTS SYSTEM EIIC COMPONENT"/>
    <property type="match status" value="1"/>
</dbReference>
<comment type="function">
    <text evidence="10">The phosphoenolpyruvate-dependent sugar phosphotransferase system (sugar PTS), a major carbohydrate active transport system, catalyzes the phosphorylation of incoming sugar substrates concomitantly with their translocation across the cell membrane. The enzyme II UlaABC PTS system is involved in ascorbate transport.</text>
</comment>
<feature type="transmembrane region" description="Helical" evidence="14">
    <location>
        <begin position="94"/>
        <end position="114"/>
    </location>
</feature>
<evidence type="ECO:0000256" key="1">
    <source>
        <dbReference type="ARBA" id="ARBA00004651"/>
    </source>
</evidence>
<keyword evidence="8 14" id="KW-1133">Transmembrane helix</keyword>
<comment type="subcellular location">
    <subcellularLocation>
        <location evidence="1">Cell membrane</location>
        <topology evidence="1">Multi-pass membrane protein</topology>
    </subcellularLocation>
</comment>
<evidence type="ECO:0000256" key="2">
    <source>
        <dbReference type="ARBA" id="ARBA00011738"/>
    </source>
</evidence>
<dbReference type="PANTHER" id="PTHR33843">
    <property type="entry name" value="ASCORBATE-SPECIFIC PTS SYSTEM EIIC COMPONENT"/>
    <property type="match status" value="1"/>
</dbReference>
<evidence type="ECO:0000256" key="3">
    <source>
        <dbReference type="ARBA" id="ARBA00022448"/>
    </source>
</evidence>
<proteinExistence type="inferred from homology"/>
<dbReference type="Proteomes" id="UP001204562">
    <property type="component" value="Unassembled WGS sequence"/>
</dbReference>
<dbReference type="RefSeq" id="WP_256303847.1">
    <property type="nucleotide sequence ID" value="NZ_JANFYS010000013.1"/>
</dbReference>
<dbReference type="GO" id="GO:0009401">
    <property type="term" value="P:phosphoenolpyruvate-dependent sugar phosphotransferase system"/>
    <property type="evidence" value="ECO:0007669"/>
    <property type="project" value="UniProtKB-KW"/>
</dbReference>
<evidence type="ECO:0000313" key="16">
    <source>
        <dbReference type="Proteomes" id="UP001204562"/>
    </source>
</evidence>
<comment type="similarity">
    <text evidence="11">Belongs to the UlaA family.</text>
</comment>
<organism evidence="15 16">
    <name type="scientific">Intestinimonas massiliensis</name>
    <name type="common">ex Afouda et al. 2020</name>
    <dbReference type="NCBI Taxonomy" id="1673721"/>
    <lineage>
        <taxon>Bacteria</taxon>
        <taxon>Bacillati</taxon>
        <taxon>Bacillota</taxon>
        <taxon>Clostridia</taxon>
        <taxon>Eubacteriales</taxon>
        <taxon>Intestinimonas</taxon>
    </lineage>
</organism>
<feature type="transmembrane region" description="Helical" evidence="14">
    <location>
        <begin position="376"/>
        <end position="398"/>
    </location>
</feature>
<feature type="transmembrane region" description="Helical" evidence="14">
    <location>
        <begin position="6"/>
        <end position="27"/>
    </location>
</feature>
<feature type="transmembrane region" description="Helical" evidence="14">
    <location>
        <begin position="257"/>
        <end position="276"/>
    </location>
</feature>
<evidence type="ECO:0000256" key="4">
    <source>
        <dbReference type="ARBA" id="ARBA00022475"/>
    </source>
</evidence>
<evidence type="ECO:0000313" key="15">
    <source>
        <dbReference type="EMBL" id="MCQ4770359.1"/>
    </source>
</evidence>
<evidence type="ECO:0000256" key="11">
    <source>
        <dbReference type="ARBA" id="ARBA00038218"/>
    </source>
</evidence>
<keyword evidence="9 14" id="KW-0472">Membrane</keyword>
<dbReference type="EMBL" id="JANFYS010000013">
    <property type="protein sequence ID" value="MCQ4770359.1"/>
    <property type="molecule type" value="Genomic_DNA"/>
</dbReference>
<evidence type="ECO:0000256" key="10">
    <source>
        <dbReference type="ARBA" id="ARBA00037387"/>
    </source>
</evidence>
<sequence>MAVLNFFLELLQTPAVILAVVALIGLLAQRKKVPDVLSGTVKTALGYLVLSAGSSLLVTEILPFVGLFQEVFHLSGFATGSEIIVGAIQKSVPVIASTSAIIMGVGFLVNIVLARVTPLKYIFLTGHMMWISSVAVAFSLYEAGFSNGLIIAIGSVIQGAILTLLPAIAQPIVRRIIGSNDIAIAHLTTLGTVSSAYVGKLVGRNSKSAEDMKLPEGLKFFKDTSMSIAIVMFIFYMIVVIMAGPEAVGAYSGGTNYIIFGLLKALGFTAGVLVLLQGVRMLLGELVPAFKGISDKLVPNAVPALDVPALFGFAPNSLMLGFIFATLGMIVAMFISSALFGAVPLVSIIGAFFTGGVAGIMGNALGGRIGAMVSGFVYGVELILFSGFTYMLFGRFAAVGAEGTGHDCIDAMALMTLMKSPVVGILIVVAAFVLLSVLEVRYQKKIAVGAQAK</sequence>
<evidence type="ECO:0000256" key="7">
    <source>
        <dbReference type="ARBA" id="ARBA00022692"/>
    </source>
</evidence>
<protein>
    <recommendedName>
        <fullName evidence="12">Ascorbate-specific PTS system EIIC component</fullName>
    </recommendedName>
    <alternativeName>
        <fullName evidence="13">Ascorbate-specific permease IIC component UlaA</fullName>
    </alternativeName>
</protein>
<feature type="transmembrane region" description="Helical" evidence="14">
    <location>
        <begin position="418"/>
        <end position="438"/>
    </location>
</feature>
<accession>A0AAW5JSI4</accession>
<keyword evidence="6" id="KW-0598">Phosphotransferase system</keyword>
<evidence type="ECO:0000256" key="5">
    <source>
        <dbReference type="ARBA" id="ARBA00022597"/>
    </source>
</evidence>
<keyword evidence="7 14" id="KW-0812">Transmembrane</keyword>
<evidence type="ECO:0000256" key="6">
    <source>
        <dbReference type="ARBA" id="ARBA00022683"/>
    </source>
</evidence>
<dbReference type="Pfam" id="PF03611">
    <property type="entry name" value="EIIC-GAT"/>
    <property type="match status" value="1"/>
</dbReference>
<gene>
    <name evidence="15" type="ORF">NE579_07770</name>
</gene>
<feature type="transmembrane region" description="Helical" evidence="14">
    <location>
        <begin position="121"/>
        <end position="141"/>
    </location>
</feature>
<feature type="transmembrane region" description="Helical" evidence="14">
    <location>
        <begin position="226"/>
        <end position="245"/>
    </location>
</feature>
<keyword evidence="3" id="KW-0813">Transport</keyword>
<name>A0AAW5JSI4_9FIRM</name>
<reference evidence="15" key="1">
    <citation type="submission" date="2022-06" db="EMBL/GenBank/DDBJ databases">
        <title>Isolation of gut microbiota from human fecal samples.</title>
        <authorList>
            <person name="Pamer E.G."/>
            <person name="Barat B."/>
            <person name="Waligurski E."/>
            <person name="Medina S."/>
            <person name="Paddock L."/>
            <person name="Mostad J."/>
        </authorList>
    </citation>
    <scope>NUCLEOTIDE SEQUENCE</scope>
    <source>
        <strain evidence="15">DFI.9.91</strain>
    </source>
</reference>
<feature type="transmembrane region" description="Helical" evidence="14">
    <location>
        <begin position="318"/>
        <end position="339"/>
    </location>
</feature>
<keyword evidence="4" id="KW-1003">Cell membrane</keyword>
<comment type="subunit">
    <text evidence="2">Homodimer.</text>
</comment>
<feature type="transmembrane region" description="Helical" evidence="14">
    <location>
        <begin position="47"/>
        <end position="68"/>
    </location>
</feature>